<reference evidence="1" key="2">
    <citation type="submission" date="2020-11" db="EMBL/GenBank/DDBJ databases">
        <authorList>
            <person name="McCartney M.A."/>
            <person name="Auch B."/>
            <person name="Kono T."/>
            <person name="Mallez S."/>
            <person name="Becker A."/>
            <person name="Gohl D.M."/>
            <person name="Silverstein K.A.T."/>
            <person name="Koren S."/>
            <person name="Bechman K.B."/>
            <person name="Herman A."/>
            <person name="Abrahante J.E."/>
            <person name="Garbe J."/>
        </authorList>
    </citation>
    <scope>NUCLEOTIDE SEQUENCE</scope>
    <source>
        <strain evidence="1">Duluth1</strain>
        <tissue evidence="1">Whole animal</tissue>
    </source>
</reference>
<organism evidence="1 2">
    <name type="scientific">Dreissena polymorpha</name>
    <name type="common">Zebra mussel</name>
    <name type="synonym">Mytilus polymorpha</name>
    <dbReference type="NCBI Taxonomy" id="45954"/>
    <lineage>
        <taxon>Eukaryota</taxon>
        <taxon>Metazoa</taxon>
        <taxon>Spiralia</taxon>
        <taxon>Lophotrochozoa</taxon>
        <taxon>Mollusca</taxon>
        <taxon>Bivalvia</taxon>
        <taxon>Autobranchia</taxon>
        <taxon>Heteroconchia</taxon>
        <taxon>Euheterodonta</taxon>
        <taxon>Imparidentia</taxon>
        <taxon>Neoheterodontei</taxon>
        <taxon>Myida</taxon>
        <taxon>Dreissenoidea</taxon>
        <taxon>Dreissenidae</taxon>
        <taxon>Dreissena</taxon>
    </lineage>
</organism>
<protein>
    <submittedName>
        <fullName evidence="1">Uncharacterized protein</fullName>
    </submittedName>
</protein>
<sequence>MNLLANIFSKQSKTYLVTKDIKTEVTLDGKEFHVDYLNMSSDKSMKAAAELEKMVRTQQFCRELWVAEKHV</sequence>
<dbReference type="EMBL" id="JAIWYP010000009">
    <property type="protein sequence ID" value="KAH3769263.1"/>
    <property type="molecule type" value="Genomic_DNA"/>
</dbReference>
<accession>A0A9D4IEN3</accession>
<keyword evidence="2" id="KW-1185">Reference proteome</keyword>
<evidence type="ECO:0000313" key="2">
    <source>
        <dbReference type="Proteomes" id="UP000828390"/>
    </source>
</evidence>
<proteinExistence type="predicted"/>
<reference evidence="1" key="1">
    <citation type="journal article" date="2019" name="bioRxiv">
        <title>The Genome of the Zebra Mussel, Dreissena polymorpha: A Resource for Invasive Species Research.</title>
        <authorList>
            <person name="McCartney M.A."/>
            <person name="Auch B."/>
            <person name="Kono T."/>
            <person name="Mallez S."/>
            <person name="Zhang Y."/>
            <person name="Obille A."/>
            <person name="Becker A."/>
            <person name="Abrahante J.E."/>
            <person name="Garbe J."/>
            <person name="Badalamenti J.P."/>
            <person name="Herman A."/>
            <person name="Mangelson H."/>
            <person name="Liachko I."/>
            <person name="Sullivan S."/>
            <person name="Sone E.D."/>
            <person name="Koren S."/>
            <person name="Silverstein K.A.T."/>
            <person name="Beckman K.B."/>
            <person name="Gohl D.M."/>
        </authorList>
    </citation>
    <scope>NUCLEOTIDE SEQUENCE</scope>
    <source>
        <strain evidence="1">Duluth1</strain>
        <tissue evidence="1">Whole animal</tissue>
    </source>
</reference>
<comment type="caution">
    <text evidence="1">The sequence shown here is derived from an EMBL/GenBank/DDBJ whole genome shotgun (WGS) entry which is preliminary data.</text>
</comment>
<dbReference type="AlphaFoldDB" id="A0A9D4IEN3"/>
<dbReference type="Proteomes" id="UP000828390">
    <property type="component" value="Unassembled WGS sequence"/>
</dbReference>
<gene>
    <name evidence="1" type="ORF">DPMN_170513</name>
</gene>
<evidence type="ECO:0000313" key="1">
    <source>
        <dbReference type="EMBL" id="KAH3769263.1"/>
    </source>
</evidence>
<name>A0A9D4IEN3_DREPO</name>